<organism evidence="5 6">
    <name type="scientific">Cryobacterium zhongshanensis</name>
    <dbReference type="NCBI Taxonomy" id="2928153"/>
    <lineage>
        <taxon>Bacteria</taxon>
        <taxon>Bacillati</taxon>
        <taxon>Actinomycetota</taxon>
        <taxon>Actinomycetes</taxon>
        <taxon>Micrococcales</taxon>
        <taxon>Microbacteriaceae</taxon>
        <taxon>Cryobacterium</taxon>
    </lineage>
</organism>
<evidence type="ECO:0000256" key="2">
    <source>
        <dbReference type="ARBA" id="ARBA00023315"/>
    </source>
</evidence>
<dbReference type="PANTHER" id="PTHR43792">
    <property type="entry name" value="GNAT FAMILY, PUTATIVE (AFU_ORTHOLOGUE AFUA_3G00765)-RELATED-RELATED"/>
    <property type="match status" value="1"/>
</dbReference>
<gene>
    <name evidence="5" type="ORF">MQH31_11075</name>
</gene>
<dbReference type="GO" id="GO:0016747">
    <property type="term" value="F:acyltransferase activity, transferring groups other than amino-acyl groups"/>
    <property type="evidence" value="ECO:0007669"/>
    <property type="project" value="InterPro"/>
</dbReference>
<dbReference type="InterPro" id="IPR000182">
    <property type="entry name" value="GNAT_dom"/>
</dbReference>
<dbReference type="AlphaFoldDB" id="A0AA41QVR9"/>
<dbReference type="Proteomes" id="UP001165341">
    <property type="component" value="Unassembled WGS sequence"/>
</dbReference>
<dbReference type="InterPro" id="IPR016181">
    <property type="entry name" value="Acyl_CoA_acyltransferase"/>
</dbReference>
<dbReference type="InterPro" id="IPR051531">
    <property type="entry name" value="N-acetyltransferase"/>
</dbReference>
<evidence type="ECO:0000313" key="5">
    <source>
        <dbReference type="EMBL" id="MCI4658349.1"/>
    </source>
</evidence>
<evidence type="ECO:0000256" key="1">
    <source>
        <dbReference type="ARBA" id="ARBA00022679"/>
    </source>
</evidence>
<feature type="domain" description="N-acetyltransferase" evidence="4">
    <location>
        <begin position="16"/>
        <end position="176"/>
    </location>
</feature>
<dbReference type="RefSeq" id="WP_134536695.1">
    <property type="nucleotide sequence ID" value="NZ_JALGAR010000002.1"/>
</dbReference>
<dbReference type="PROSITE" id="PS51186">
    <property type="entry name" value="GNAT"/>
    <property type="match status" value="1"/>
</dbReference>
<comment type="similarity">
    <text evidence="3">Belongs to the acetyltransferase family. RimJ subfamily.</text>
</comment>
<dbReference type="EMBL" id="JALGAR010000002">
    <property type="protein sequence ID" value="MCI4658349.1"/>
    <property type="molecule type" value="Genomic_DNA"/>
</dbReference>
<name>A0AA41QVR9_9MICO</name>
<keyword evidence="6" id="KW-1185">Reference proteome</keyword>
<dbReference type="SUPFAM" id="SSF55729">
    <property type="entry name" value="Acyl-CoA N-acyltransferases (Nat)"/>
    <property type="match status" value="1"/>
</dbReference>
<dbReference type="Pfam" id="PF13302">
    <property type="entry name" value="Acetyltransf_3"/>
    <property type="match status" value="1"/>
</dbReference>
<comment type="caution">
    <text evidence="5">The sequence shown here is derived from an EMBL/GenBank/DDBJ whole genome shotgun (WGS) entry which is preliminary data.</text>
</comment>
<accession>A0AA41QVR9</accession>
<keyword evidence="2" id="KW-0012">Acyltransferase</keyword>
<evidence type="ECO:0000313" key="6">
    <source>
        <dbReference type="Proteomes" id="UP001165341"/>
    </source>
</evidence>
<dbReference type="PANTHER" id="PTHR43792:SF8">
    <property type="entry name" value="[RIBOSOMAL PROTEIN US5]-ALANINE N-ACETYLTRANSFERASE"/>
    <property type="match status" value="1"/>
</dbReference>
<dbReference type="Gene3D" id="3.40.630.30">
    <property type="match status" value="1"/>
</dbReference>
<evidence type="ECO:0000256" key="3">
    <source>
        <dbReference type="ARBA" id="ARBA00038502"/>
    </source>
</evidence>
<proteinExistence type="inferred from homology"/>
<keyword evidence="1" id="KW-0808">Transferase</keyword>
<reference evidence="5" key="1">
    <citation type="submission" date="2022-03" db="EMBL/GenBank/DDBJ databases">
        <title>Cryobacterium sp. nov. strain ZS14-85, isolated from Antarctic soil.</title>
        <authorList>
            <person name="Li J."/>
            <person name="Niu G."/>
        </authorList>
    </citation>
    <scope>NUCLEOTIDE SEQUENCE</scope>
    <source>
        <strain evidence="5">ZS14-85</strain>
    </source>
</reference>
<sequence length="190" mass="20499">MALSSTLTAAQGGTGLRLDRLTAADATAVFDYCQDPVFERYLTIPWPYLRSDATSFIAGFVPKGWASDAEYTWAIREADSDELLGVIALRLPSGSLGFWLGAAHRGRGLLPEAVGVVADWAFSTGVTDSLRWECLVGNTSSARVAEKCGFTFLGEVPAESAYRDGGHPLSWSGRLLSTDPRTPRPGWPWA</sequence>
<evidence type="ECO:0000259" key="4">
    <source>
        <dbReference type="PROSITE" id="PS51186"/>
    </source>
</evidence>
<protein>
    <submittedName>
        <fullName evidence="5">GNAT family N-acetyltransferase</fullName>
    </submittedName>
</protein>